<dbReference type="RefSeq" id="WP_273617367.1">
    <property type="nucleotide sequence ID" value="NZ_CP117417.1"/>
</dbReference>
<dbReference type="SUPFAM" id="SSF111369">
    <property type="entry name" value="HlyD-like secretion proteins"/>
    <property type="match status" value="1"/>
</dbReference>
<evidence type="ECO:0000259" key="6">
    <source>
        <dbReference type="Pfam" id="PF25975"/>
    </source>
</evidence>
<dbReference type="Gene3D" id="2.40.50.100">
    <property type="match status" value="1"/>
</dbReference>
<gene>
    <name evidence="7" type="ORF">PQ457_13730</name>
</gene>
<evidence type="ECO:0000256" key="3">
    <source>
        <dbReference type="SAM" id="SignalP"/>
    </source>
</evidence>
<dbReference type="InterPro" id="IPR058649">
    <property type="entry name" value="CzcB_C"/>
</dbReference>
<keyword evidence="3" id="KW-0732">Signal</keyword>
<feature type="domain" description="CzcB-like C-terminal circularly permuted SH3-like" evidence="6">
    <location>
        <begin position="312"/>
        <end position="370"/>
    </location>
</feature>
<keyword evidence="2" id="KW-0813">Transport</keyword>
<dbReference type="NCBIfam" id="TIGR01730">
    <property type="entry name" value="RND_mfp"/>
    <property type="match status" value="1"/>
</dbReference>
<dbReference type="Gene3D" id="2.40.420.20">
    <property type="match status" value="1"/>
</dbReference>
<organism evidence="7 8">
    <name type="scientific">Novosphingobium humi</name>
    <dbReference type="NCBI Taxonomy" id="2282397"/>
    <lineage>
        <taxon>Bacteria</taxon>
        <taxon>Pseudomonadati</taxon>
        <taxon>Pseudomonadota</taxon>
        <taxon>Alphaproteobacteria</taxon>
        <taxon>Sphingomonadales</taxon>
        <taxon>Sphingomonadaceae</taxon>
        <taxon>Novosphingobium</taxon>
    </lineage>
</organism>
<feature type="domain" description="CusB-like beta-barrel" evidence="4">
    <location>
        <begin position="228"/>
        <end position="304"/>
    </location>
</feature>
<comment type="similarity">
    <text evidence="1">Belongs to the membrane fusion protein (MFP) (TC 8.A.1) family.</text>
</comment>
<dbReference type="InterPro" id="IPR058792">
    <property type="entry name" value="Beta-barrel_RND_2"/>
</dbReference>
<reference evidence="7 8" key="1">
    <citation type="submission" date="2023-02" db="EMBL/GenBank/DDBJ databases">
        <title>Genome sequence of Novosphingobium humi KACC 19094.</title>
        <authorList>
            <person name="Kim S."/>
            <person name="Heo J."/>
            <person name="Kwon S.-W."/>
        </authorList>
    </citation>
    <scope>NUCLEOTIDE SEQUENCE [LARGE SCALE GENOMIC DNA]</scope>
    <source>
        <strain evidence="7 8">KACC 19094</strain>
    </source>
</reference>
<feature type="chain" id="PRO_5045740635" evidence="3">
    <location>
        <begin position="21"/>
        <end position="382"/>
    </location>
</feature>
<proteinExistence type="inferred from homology"/>
<protein>
    <submittedName>
        <fullName evidence="7">Efflux RND transporter periplasmic adaptor subunit</fullName>
    </submittedName>
</protein>
<dbReference type="Proteomes" id="UP001218231">
    <property type="component" value="Chromosome"/>
</dbReference>
<dbReference type="Gene3D" id="2.40.30.170">
    <property type="match status" value="1"/>
</dbReference>
<evidence type="ECO:0000313" key="8">
    <source>
        <dbReference type="Proteomes" id="UP001218231"/>
    </source>
</evidence>
<dbReference type="EMBL" id="CP117417">
    <property type="protein sequence ID" value="WCT76971.1"/>
    <property type="molecule type" value="Genomic_DNA"/>
</dbReference>
<dbReference type="Pfam" id="PF25975">
    <property type="entry name" value="CzcB_C"/>
    <property type="match status" value="1"/>
</dbReference>
<feature type="domain" description="CzcB-like barrel-sandwich hybrid" evidence="5">
    <location>
        <begin position="74"/>
        <end position="225"/>
    </location>
</feature>
<sequence length="382" mass="40811">MNKFPFVALALSLALPLTLASCGDEKKAAKPRIDPESVVAGANMQGRVKVAPVGVEAVSDTLRVAGQITFDENRVARIGATVTGRVTDMAANIGQNVSRGTVLGRINSSDLSTQQLAYLRARSQYELNRRAAERAQQLYAADVIAAAELQRRQSEASISHAEMRAAADQLRLLGVSASALGQLGGKGVISSSTPILSTMNGVVVERNLALGQVVQPADALFVVADLSKLWAVALVPEQQVRFVRQGQTVALEIPALGGAKREGKLVYVGQVVDPKTRTVVVRTELDNRSGELKPQMLATMLVTAAPEKQPVVPNAAIVRESNKDYVFVETAPSKFRLRAVSLGEEVAGRRVVISGVKPGERIAIEGAFHLNNERNRQALEGQ</sequence>
<name>A0ABY7TVC3_9SPHN</name>
<dbReference type="PROSITE" id="PS51257">
    <property type="entry name" value="PROKAR_LIPOPROTEIN"/>
    <property type="match status" value="1"/>
</dbReference>
<accession>A0ABY7TVC3</accession>
<feature type="signal peptide" evidence="3">
    <location>
        <begin position="1"/>
        <end position="20"/>
    </location>
</feature>
<dbReference type="InterPro" id="IPR051909">
    <property type="entry name" value="MFP_Cation_Efflux"/>
</dbReference>
<dbReference type="InterPro" id="IPR006143">
    <property type="entry name" value="RND_pump_MFP"/>
</dbReference>
<dbReference type="Pfam" id="PF25954">
    <property type="entry name" value="Beta-barrel_RND_2"/>
    <property type="match status" value="1"/>
</dbReference>
<evidence type="ECO:0000259" key="5">
    <source>
        <dbReference type="Pfam" id="PF25973"/>
    </source>
</evidence>
<dbReference type="PANTHER" id="PTHR30097">
    <property type="entry name" value="CATION EFFLUX SYSTEM PROTEIN CUSB"/>
    <property type="match status" value="1"/>
</dbReference>
<evidence type="ECO:0000313" key="7">
    <source>
        <dbReference type="EMBL" id="WCT76971.1"/>
    </source>
</evidence>
<evidence type="ECO:0000256" key="2">
    <source>
        <dbReference type="ARBA" id="ARBA00022448"/>
    </source>
</evidence>
<dbReference type="InterPro" id="IPR058647">
    <property type="entry name" value="BSH_CzcB-like"/>
</dbReference>
<evidence type="ECO:0000256" key="1">
    <source>
        <dbReference type="ARBA" id="ARBA00009477"/>
    </source>
</evidence>
<keyword evidence="8" id="KW-1185">Reference proteome</keyword>
<dbReference type="Pfam" id="PF25973">
    <property type="entry name" value="BSH_CzcB"/>
    <property type="match status" value="1"/>
</dbReference>
<evidence type="ECO:0000259" key="4">
    <source>
        <dbReference type="Pfam" id="PF25954"/>
    </source>
</evidence>